<keyword evidence="2" id="KW-1185">Reference proteome</keyword>
<sequence>MSLAKVSTIIPTTIVSLSPLIGTIARRSFASSSRFLFESEKESQAQALGASSSAETFAQYRAQVVQKEPLIDHSRVTFVQSTGLNKEHYYQSDDSAKKLKELAKKVAYKD</sequence>
<dbReference type="EMBL" id="BSXN01001408">
    <property type="protein sequence ID" value="GME72948.1"/>
    <property type="molecule type" value="Genomic_DNA"/>
</dbReference>
<gene>
    <name evidence="1" type="ORF">Cboi02_000382700</name>
</gene>
<dbReference type="AlphaFoldDB" id="A0A9W6T358"/>
<organism evidence="1 2">
    <name type="scientific">Candida boidinii</name>
    <name type="common">Yeast</name>
    <dbReference type="NCBI Taxonomy" id="5477"/>
    <lineage>
        <taxon>Eukaryota</taxon>
        <taxon>Fungi</taxon>
        <taxon>Dikarya</taxon>
        <taxon>Ascomycota</taxon>
        <taxon>Saccharomycotina</taxon>
        <taxon>Pichiomycetes</taxon>
        <taxon>Pichiales</taxon>
        <taxon>Pichiaceae</taxon>
        <taxon>Ogataea</taxon>
        <taxon>Ogataea/Candida clade</taxon>
    </lineage>
</organism>
<name>A0A9W6T358_CANBO</name>
<reference evidence="1" key="1">
    <citation type="submission" date="2023-04" db="EMBL/GenBank/DDBJ databases">
        <title>Candida boidinii NBRC 10035.</title>
        <authorList>
            <person name="Ichikawa N."/>
            <person name="Sato H."/>
            <person name="Tonouchi N."/>
        </authorList>
    </citation>
    <scope>NUCLEOTIDE SEQUENCE</scope>
    <source>
        <strain evidence="1">NBRC 10035</strain>
    </source>
</reference>
<protein>
    <submittedName>
        <fullName evidence="1">Unnamed protein product</fullName>
    </submittedName>
</protein>
<dbReference type="Proteomes" id="UP001165120">
    <property type="component" value="Unassembled WGS sequence"/>
</dbReference>
<proteinExistence type="predicted"/>
<evidence type="ECO:0000313" key="2">
    <source>
        <dbReference type="Proteomes" id="UP001165120"/>
    </source>
</evidence>
<accession>A0A9W6T358</accession>
<comment type="caution">
    <text evidence="1">The sequence shown here is derived from an EMBL/GenBank/DDBJ whole genome shotgun (WGS) entry which is preliminary data.</text>
</comment>
<evidence type="ECO:0000313" key="1">
    <source>
        <dbReference type="EMBL" id="GME72948.1"/>
    </source>
</evidence>
<dbReference type="OrthoDB" id="10414196at2759"/>